<dbReference type="InterPro" id="IPR000212">
    <property type="entry name" value="DNA_helicase_UvrD/REP"/>
</dbReference>
<dbReference type="eggNOG" id="COG0210">
    <property type="taxonomic scope" value="Bacteria"/>
</dbReference>
<evidence type="ECO:0000256" key="1">
    <source>
        <dbReference type="SAM" id="MobiDB-lite"/>
    </source>
</evidence>
<dbReference type="GO" id="GO:0031297">
    <property type="term" value="P:replication fork processing"/>
    <property type="evidence" value="ECO:0007669"/>
    <property type="project" value="TreeGrafter"/>
</dbReference>
<proteinExistence type="predicted"/>
<name>W1N1H6_9GAMM</name>
<dbReference type="InterPro" id="IPR027417">
    <property type="entry name" value="P-loop_NTPase"/>
</dbReference>
<accession>W1N1H6</accession>
<dbReference type="SUPFAM" id="SSF52540">
    <property type="entry name" value="P-loop containing nucleoside triphosphate hydrolases"/>
    <property type="match status" value="1"/>
</dbReference>
<reference evidence="2 3" key="1">
    <citation type="submission" date="2013-08" db="EMBL/GenBank/DDBJ databases">
        <title>draft genome of Halomonas huanghegensis, strain BJGMM-B45T.</title>
        <authorList>
            <person name="Miao C."/>
            <person name="Wan Y."/>
            <person name="Jin W."/>
        </authorList>
    </citation>
    <scope>NUCLEOTIDE SEQUENCE [LARGE SCALE GENOMIC DNA]</scope>
    <source>
        <strain evidence="2 3">BJGMM-B45</strain>
    </source>
</reference>
<dbReference type="PATRIC" id="fig|1178482.3.peg.4123"/>
<keyword evidence="3" id="KW-1185">Reference proteome</keyword>
<dbReference type="GO" id="GO:0005524">
    <property type="term" value="F:ATP binding"/>
    <property type="evidence" value="ECO:0007669"/>
    <property type="project" value="InterPro"/>
</dbReference>
<dbReference type="Gene3D" id="3.40.50.300">
    <property type="entry name" value="P-loop containing nucleotide triphosphate hydrolases"/>
    <property type="match status" value="1"/>
</dbReference>
<dbReference type="STRING" id="1178482.AR456_08960"/>
<sequence length="625" mass="70807">MQLSVEQQNIYRHLQRVLSEKGLDEIRITNVPAVAGAGKSLLITEVARSNANQTVLFLAQSRNIADRARATLPSNCTVRTLHDQATQFLKHAWREKLALPIQRVLTMAAVQNVVGHIDLAQLVRIRRVLDNFHVSGSRHIDESHLPEQRYDGEQTPTPSAGENARLLQQARAVWFDQNDYAPDTTPLTYLAVLKIWTLSPPVAGYDAVQQRRVKIDPLGGYDIVVLEEAQDATESILSLLRRQRCAVVMFGDRFQSLNSRGRFQIGLRRFIADHCTTIPMRMSYRFGPSVASLLNGVVCKSGKRSMANMEGAGRSAVLADTARWDWEAQGQHYTYISRYLTTLFQEALDASYRGLALAWVDGLASYPISLLQDVITIASRNHAVWPERALHDRHLAGFHSLDDIQGAFQQRRFQQGMEIIRFVRQNLQDPHLPDIVDQWEAADQQRQQAMLDDWENPPARGLTLSSVIRAKGHEFPRVCVAQDLVPARLVDQWDAASYWIDLNFLYTAASRAQRLLLLPDILLDHFHRHGYPLEPNDDIELLGRQEDGDLHPYFGRHRHLLLEMLPGNRPERRRGADVTVSHGAARESGQNRVRQLMERQAQEYTGQTGPAALRAALKGKKQEET</sequence>
<dbReference type="RefSeq" id="WP_021821089.1">
    <property type="nucleotide sequence ID" value="NZ_AVBC01000055.1"/>
</dbReference>
<dbReference type="GO" id="GO:0000724">
    <property type="term" value="P:double-strand break repair via homologous recombination"/>
    <property type="evidence" value="ECO:0007669"/>
    <property type="project" value="TreeGrafter"/>
</dbReference>
<protein>
    <submittedName>
        <fullName evidence="2">Uncharacterized protein</fullName>
    </submittedName>
</protein>
<dbReference type="GO" id="GO:0043138">
    <property type="term" value="F:3'-5' DNA helicase activity"/>
    <property type="evidence" value="ECO:0007669"/>
    <property type="project" value="TreeGrafter"/>
</dbReference>
<dbReference type="GO" id="GO:0003677">
    <property type="term" value="F:DNA binding"/>
    <property type="evidence" value="ECO:0007669"/>
    <property type="project" value="InterPro"/>
</dbReference>
<dbReference type="KEGG" id="hhu:AR456_08960"/>
<evidence type="ECO:0000313" key="2">
    <source>
        <dbReference type="EMBL" id="ERL49339.1"/>
    </source>
</evidence>
<dbReference type="PANTHER" id="PTHR11070:SF30">
    <property type="entry name" value="F-BOX DNA HELICASE 1"/>
    <property type="match status" value="1"/>
</dbReference>
<comment type="caution">
    <text evidence="2">The sequence shown here is derived from an EMBL/GenBank/DDBJ whole genome shotgun (WGS) entry which is preliminary data.</text>
</comment>
<dbReference type="OrthoDB" id="5318045at2"/>
<evidence type="ECO:0000313" key="3">
    <source>
        <dbReference type="Proteomes" id="UP000019113"/>
    </source>
</evidence>
<dbReference type="Proteomes" id="UP000019113">
    <property type="component" value="Unassembled WGS sequence"/>
</dbReference>
<gene>
    <name evidence="2" type="ORF">BJB45_07665</name>
</gene>
<dbReference type="EMBL" id="AVBC01000055">
    <property type="protein sequence ID" value="ERL49339.1"/>
    <property type="molecule type" value="Genomic_DNA"/>
</dbReference>
<dbReference type="PANTHER" id="PTHR11070">
    <property type="entry name" value="UVRD / RECB / PCRA DNA HELICASE FAMILY MEMBER"/>
    <property type="match status" value="1"/>
</dbReference>
<dbReference type="AlphaFoldDB" id="W1N1H6"/>
<feature type="region of interest" description="Disordered" evidence="1">
    <location>
        <begin position="602"/>
        <end position="625"/>
    </location>
</feature>
<organism evidence="2 3">
    <name type="scientific">Halomonas huangheensis</name>
    <dbReference type="NCBI Taxonomy" id="1178482"/>
    <lineage>
        <taxon>Bacteria</taxon>
        <taxon>Pseudomonadati</taxon>
        <taxon>Pseudomonadota</taxon>
        <taxon>Gammaproteobacteria</taxon>
        <taxon>Oceanospirillales</taxon>
        <taxon>Halomonadaceae</taxon>
        <taxon>Halomonas</taxon>
    </lineage>
</organism>